<dbReference type="PANTHER" id="PTHR46577:SF2">
    <property type="entry name" value="TRANSCRIPTIONAL REGULATORY PROTEIN"/>
    <property type="match status" value="1"/>
</dbReference>
<keyword evidence="2" id="KW-0663">Pyridoxal phosphate</keyword>
<dbReference type="InterPro" id="IPR051446">
    <property type="entry name" value="HTH_trans_reg/aminotransferase"/>
</dbReference>
<name>A0ABP3H002_9ALTE</name>
<evidence type="ECO:0000256" key="2">
    <source>
        <dbReference type="ARBA" id="ARBA00022898"/>
    </source>
</evidence>
<organism evidence="7 8">
    <name type="scientific">Bowmanella denitrificans</name>
    <dbReference type="NCBI Taxonomy" id="366582"/>
    <lineage>
        <taxon>Bacteria</taxon>
        <taxon>Pseudomonadati</taxon>
        <taxon>Pseudomonadota</taxon>
        <taxon>Gammaproteobacteria</taxon>
        <taxon>Alteromonadales</taxon>
        <taxon>Alteromonadaceae</taxon>
        <taxon>Bowmanella</taxon>
    </lineage>
</organism>
<dbReference type="InterPro" id="IPR036388">
    <property type="entry name" value="WH-like_DNA-bd_sf"/>
</dbReference>
<dbReference type="CDD" id="cd00609">
    <property type="entry name" value="AAT_like"/>
    <property type="match status" value="1"/>
</dbReference>
<dbReference type="InterPro" id="IPR000524">
    <property type="entry name" value="Tscrpt_reg_HTH_GntR"/>
</dbReference>
<keyword evidence="3" id="KW-0805">Transcription regulation</keyword>
<evidence type="ECO:0000256" key="1">
    <source>
        <dbReference type="ARBA" id="ARBA00005384"/>
    </source>
</evidence>
<dbReference type="Pfam" id="PF00155">
    <property type="entry name" value="Aminotran_1_2"/>
    <property type="match status" value="1"/>
</dbReference>
<dbReference type="CDD" id="cd07377">
    <property type="entry name" value="WHTH_GntR"/>
    <property type="match status" value="1"/>
</dbReference>
<dbReference type="Proteomes" id="UP001501757">
    <property type="component" value="Unassembled WGS sequence"/>
</dbReference>
<dbReference type="SMART" id="SM00345">
    <property type="entry name" value="HTH_GNTR"/>
    <property type="match status" value="1"/>
</dbReference>
<keyword evidence="5" id="KW-0804">Transcription</keyword>
<dbReference type="PROSITE" id="PS50949">
    <property type="entry name" value="HTH_GNTR"/>
    <property type="match status" value="1"/>
</dbReference>
<comment type="caution">
    <text evidence="7">The sequence shown here is derived from an EMBL/GenBank/DDBJ whole genome shotgun (WGS) entry which is preliminary data.</text>
</comment>
<dbReference type="InterPro" id="IPR036390">
    <property type="entry name" value="WH_DNA-bd_sf"/>
</dbReference>
<feature type="domain" description="HTH gntR-type" evidence="6">
    <location>
        <begin position="42"/>
        <end position="110"/>
    </location>
</feature>
<evidence type="ECO:0000256" key="5">
    <source>
        <dbReference type="ARBA" id="ARBA00023163"/>
    </source>
</evidence>
<dbReference type="EMBL" id="BAAAEI010000010">
    <property type="protein sequence ID" value="GAA0355890.1"/>
    <property type="molecule type" value="Genomic_DNA"/>
</dbReference>
<dbReference type="InterPro" id="IPR015422">
    <property type="entry name" value="PyrdxlP-dep_Trfase_small"/>
</dbReference>
<dbReference type="InterPro" id="IPR004839">
    <property type="entry name" value="Aminotransferase_I/II_large"/>
</dbReference>
<evidence type="ECO:0000313" key="7">
    <source>
        <dbReference type="EMBL" id="GAA0355890.1"/>
    </source>
</evidence>
<keyword evidence="8" id="KW-1185">Reference proteome</keyword>
<gene>
    <name evidence="7" type="primary">mapR</name>
    <name evidence="7" type="ORF">GCM10009092_20190</name>
</gene>
<protein>
    <submittedName>
        <fullName evidence="7">GntR family transcriptional regulator MpaR</fullName>
    </submittedName>
</protein>
<dbReference type="InterPro" id="IPR015424">
    <property type="entry name" value="PyrdxlP-dep_Trfase"/>
</dbReference>
<reference evidence="8" key="1">
    <citation type="journal article" date="2019" name="Int. J. Syst. Evol. Microbiol.">
        <title>The Global Catalogue of Microorganisms (GCM) 10K type strain sequencing project: providing services to taxonomists for standard genome sequencing and annotation.</title>
        <authorList>
            <consortium name="The Broad Institute Genomics Platform"/>
            <consortium name="The Broad Institute Genome Sequencing Center for Infectious Disease"/>
            <person name="Wu L."/>
            <person name="Ma J."/>
        </authorList>
    </citation>
    <scope>NUCLEOTIDE SEQUENCE [LARGE SCALE GENOMIC DNA]</scope>
    <source>
        <strain evidence="8">JCM 13378</strain>
    </source>
</reference>
<dbReference type="InterPro" id="IPR015421">
    <property type="entry name" value="PyrdxlP-dep_Trfase_major"/>
</dbReference>
<evidence type="ECO:0000259" key="6">
    <source>
        <dbReference type="PROSITE" id="PS50949"/>
    </source>
</evidence>
<sequence length="510" mass="57109">MLAIFPVIQLAMIDPICILNIYSFLKKRPIQMEFSAGQPSERFLYHQVVDLISDMQQKGTLRPGDRIPSLRQLAERLDISVPTVKQGYLELERLGLVEARPKSGYFLRASQARMNTPRKPRQSTRAVPVGRQEMIEQVHANVHQHNALPLAICNPVSALPPHKALARNMRRVISLANEQALGYGPLNGFLPLRRQLAFRYLDLGVQADPEQLVITNGAQEALTIALLLLAKPGDVIAVESPCYFGILELIESLGMLVYEIPICPDDGLCVDDVKRAINTQPIKACIFSTSITNPLGAMLTETNKQAIVALLESRDIGLIEDDVYGDLYFGERRGLPAQIYAKKGLVITCSSFSKTAAPSHRIGWLLSPRFAAQAARLKRALSCTSSLLNQWTLSEYMASGEYERYIRHLRDVLKINMQRMKAKVESAFPNQTRVSSPHGGAVLWLELARKADGAQLFQHALEQGISIMPGTLFSPTDKYRHCIRLSYGVPWTEEVELAIERLGRLAWEYW</sequence>
<dbReference type="Gene3D" id="3.40.640.10">
    <property type="entry name" value="Type I PLP-dependent aspartate aminotransferase-like (Major domain)"/>
    <property type="match status" value="1"/>
</dbReference>
<dbReference type="Gene3D" id="1.10.10.10">
    <property type="entry name" value="Winged helix-like DNA-binding domain superfamily/Winged helix DNA-binding domain"/>
    <property type="match status" value="1"/>
</dbReference>
<dbReference type="PANTHER" id="PTHR46577">
    <property type="entry name" value="HTH-TYPE TRANSCRIPTIONAL REGULATORY PROTEIN GABR"/>
    <property type="match status" value="1"/>
</dbReference>
<evidence type="ECO:0000256" key="4">
    <source>
        <dbReference type="ARBA" id="ARBA00023125"/>
    </source>
</evidence>
<keyword evidence="4" id="KW-0238">DNA-binding</keyword>
<proteinExistence type="inferred from homology"/>
<evidence type="ECO:0000313" key="8">
    <source>
        <dbReference type="Proteomes" id="UP001501757"/>
    </source>
</evidence>
<dbReference type="SUPFAM" id="SSF53383">
    <property type="entry name" value="PLP-dependent transferases"/>
    <property type="match status" value="1"/>
</dbReference>
<dbReference type="Gene3D" id="3.90.1150.10">
    <property type="entry name" value="Aspartate Aminotransferase, domain 1"/>
    <property type="match status" value="1"/>
</dbReference>
<dbReference type="SUPFAM" id="SSF46785">
    <property type="entry name" value="Winged helix' DNA-binding domain"/>
    <property type="match status" value="1"/>
</dbReference>
<comment type="similarity">
    <text evidence="1">In the C-terminal section; belongs to the class-I pyridoxal-phosphate-dependent aminotransferase family.</text>
</comment>
<accession>A0ABP3H002</accession>
<evidence type="ECO:0000256" key="3">
    <source>
        <dbReference type="ARBA" id="ARBA00023015"/>
    </source>
</evidence>
<dbReference type="Pfam" id="PF00392">
    <property type="entry name" value="GntR"/>
    <property type="match status" value="1"/>
</dbReference>